<evidence type="ECO:0000256" key="1">
    <source>
        <dbReference type="SAM" id="MobiDB-lite"/>
    </source>
</evidence>
<feature type="compositionally biased region" description="Low complexity" evidence="1">
    <location>
        <begin position="33"/>
        <end position="49"/>
    </location>
</feature>
<evidence type="ECO:0000313" key="4">
    <source>
        <dbReference type="Proteomes" id="UP001597145"/>
    </source>
</evidence>
<organism evidence="3 4">
    <name type="scientific">Pseudonocardia aurantiaca</name>
    <dbReference type="NCBI Taxonomy" id="75290"/>
    <lineage>
        <taxon>Bacteria</taxon>
        <taxon>Bacillati</taxon>
        <taxon>Actinomycetota</taxon>
        <taxon>Actinomycetes</taxon>
        <taxon>Pseudonocardiales</taxon>
        <taxon>Pseudonocardiaceae</taxon>
        <taxon>Pseudonocardia</taxon>
    </lineage>
</organism>
<sequence length="203" mass="20545">MRRAWLGRTLAGFAVATLPLAAAGCTSVVTGSAAAAPPTVPTETSVAPEPTIPPRPPPSTAPLGARTGLDADPFPDECLLDASELSALVGGPVRPPEQGTVRRSDGTRSSSCVATAGYDPVAMINVYTVRAGTPADYVWAGGSAGRRELPGVGDAAVVIDTHTGPTLQLASPRYLVTILVSGTTPPDEAWRTAALAALARLPG</sequence>
<proteinExistence type="predicted"/>
<comment type="caution">
    <text evidence="3">The sequence shown here is derived from an EMBL/GenBank/DDBJ whole genome shotgun (WGS) entry which is preliminary data.</text>
</comment>
<protein>
    <recommendedName>
        <fullName evidence="5">DUF3558 domain-containing protein</fullName>
    </recommendedName>
</protein>
<feature type="compositionally biased region" description="Pro residues" evidence="1">
    <location>
        <begin position="50"/>
        <end position="60"/>
    </location>
</feature>
<dbReference type="Proteomes" id="UP001597145">
    <property type="component" value="Unassembled WGS sequence"/>
</dbReference>
<dbReference type="PROSITE" id="PS51257">
    <property type="entry name" value="PROKAR_LIPOPROTEIN"/>
    <property type="match status" value="1"/>
</dbReference>
<feature type="signal peptide" evidence="2">
    <location>
        <begin position="1"/>
        <end position="35"/>
    </location>
</feature>
<keyword evidence="4" id="KW-1185">Reference proteome</keyword>
<reference evidence="4" key="1">
    <citation type="journal article" date="2019" name="Int. J. Syst. Evol. Microbiol.">
        <title>The Global Catalogue of Microorganisms (GCM) 10K type strain sequencing project: providing services to taxonomists for standard genome sequencing and annotation.</title>
        <authorList>
            <consortium name="The Broad Institute Genomics Platform"/>
            <consortium name="The Broad Institute Genome Sequencing Center for Infectious Disease"/>
            <person name="Wu L."/>
            <person name="Ma J."/>
        </authorList>
    </citation>
    <scope>NUCLEOTIDE SEQUENCE [LARGE SCALE GENOMIC DNA]</scope>
    <source>
        <strain evidence="4">JCM 12165</strain>
    </source>
</reference>
<accession>A0ABW4FV36</accession>
<dbReference type="EMBL" id="JBHUCP010000034">
    <property type="protein sequence ID" value="MFD1534394.1"/>
    <property type="molecule type" value="Genomic_DNA"/>
</dbReference>
<keyword evidence="2" id="KW-0732">Signal</keyword>
<gene>
    <name evidence="3" type="ORF">ACFSCY_33745</name>
</gene>
<evidence type="ECO:0000313" key="3">
    <source>
        <dbReference type="EMBL" id="MFD1534394.1"/>
    </source>
</evidence>
<evidence type="ECO:0008006" key="5">
    <source>
        <dbReference type="Google" id="ProtNLM"/>
    </source>
</evidence>
<feature type="region of interest" description="Disordered" evidence="1">
    <location>
        <begin position="89"/>
        <end position="110"/>
    </location>
</feature>
<feature type="chain" id="PRO_5045143484" description="DUF3558 domain-containing protein" evidence="2">
    <location>
        <begin position="36"/>
        <end position="203"/>
    </location>
</feature>
<dbReference type="RefSeq" id="WP_343984140.1">
    <property type="nucleotide sequence ID" value="NZ_BAAAJG010000017.1"/>
</dbReference>
<evidence type="ECO:0000256" key="2">
    <source>
        <dbReference type="SAM" id="SignalP"/>
    </source>
</evidence>
<feature type="region of interest" description="Disordered" evidence="1">
    <location>
        <begin position="33"/>
        <end position="68"/>
    </location>
</feature>
<name>A0ABW4FV36_9PSEU</name>